<evidence type="ECO:0000313" key="12">
    <source>
        <dbReference type="EMBL" id="RAK19105.1"/>
    </source>
</evidence>
<evidence type="ECO:0000256" key="8">
    <source>
        <dbReference type="ARBA" id="ARBA00022840"/>
    </source>
</evidence>
<evidence type="ECO:0000259" key="10">
    <source>
        <dbReference type="PROSITE" id="PS51194"/>
    </source>
</evidence>
<dbReference type="AlphaFoldDB" id="A0A327YH26"/>
<evidence type="ECO:0000256" key="4">
    <source>
        <dbReference type="ARBA" id="ARBA00022723"/>
    </source>
</evidence>
<evidence type="ECO:0000256" key="7">
    <source>
        <dbReference type="ARBA" id="ARBA00022806"/>
    </source>
</evidence>
<dbReference type="Pfam" id="PF22590">
    <property type="entry name" value="Cas3-like_C_2"/>
    <property type="match status" value="1"/>
</dbReference>
<protein>
    <submittedName>
        <fullName evidence="12">CRISPR-associated Cas3 family helicase</fullName>
    </submittedName>
</protein>
<keyword evidence="8" id="KW-0067">ATP-binding</keyword>
<dbReference type="GO" id="GO:0046872">
    <property type="term" value="F:metal ion binding"/>
    <property type="evidence" value="ECO:0007669"/>
    <property type="project" value="UniProtKB-KW"/>
</dbReference>
<dbReference type="InterPro" id="IPR014001">
    <property type="entry name" value="Helicase_ATP-bd"/>
</dbReference>
<evidence type="ECO:0000313" key="13">
    <source>
        <dbReference type="Proteomes" id="UP000248555"/>
    </source>
</evidence>
<dbReference type="NCBIfam" id="TIGR01587">
    <property type="entry name" value="cas3_core"/>
    <property type="match status" value="1"/>
</dbReference>
<dbReference type="CDD" id="cd17930">
    <property type="entry name" value="DEXHc_cas3"/>
    <property type="match status" value="1"/>
</dbReference>
<dbReference type="EMBL" id="QLMH01000007">
    <property type="protein sequence ID" value="RAK19105.1"/>
    <property type="molecule type" value="Genomic_DNA"/>
</dbReference>
<dbReference type="PANTHER" id="PTHR47957">
    <property type="entry name" value="ATP-DEPENDENT HELICASE HRQ1"/>
    <property type="match status" value="1"/>
</dbReference>
<dbReference type="Proteomes" id="UP000248555">
    <property type="component" value="Unassembled WGS sequence"/>
</dbReference>
<dbReference type="GO" id="GO:0016787">
    <property type="term" value="F:hydrolase activity"/>
    <property type="evidence" value="ECO:0007669"/>
    <property type="project" value="UniProtKB-KW"/>
</dbReference>
<evidence type="ECO:0000256" key="2">
    <source>
        <dbReference type="ARBA" id="ARBA00009046"/>
    </source>
</evidence>
<gene>
    <name evidence="12" type="ORF">B0I26_10722</name>
</gene>
<dbReference type="PANTHER" id="PTHR47957:SF3">
    <property type="entry name" value="ATP-DEPENDENT HELICASE HRQ1"/>
    <property type="match status" value="1"/>
</dbReference>
<dbReference type="InterPro" id="IPR006935">
    <property type="entry name" value="Helicase/UvrB_N"/>
</dbReference>
<dbReference type="GO" id="GO:0004518">
    <property type="term" value="F:nuclease activity"/>
    <property type="evidence" value="ECO:0007669"/>
    <property type="project" value="UniProtKB-KW"/>
</dbReference>
<dbReference type="PROSITE" id="PS51194">
    <property type="entry name" value="HELICASE_CTER"/>
    <property type="match status" value="1"/>
</dbReference>
<dbReference type="InterPro" id="IPR054712">
    <property type="entry name" value="Cas3-like_dom"/>
</dbReference>
<evidence type="ECO:0000256" key="1">
    <source>
        <dbReference type="ARBA" id="ARBA00006847"/>
    </source>
</evidence>
<dbReference type="Gene3D" id="1.10.3210.30">
    <property type="match status" value="1"/>
</dbReference>
<dbReference type="GO" id="GO:0036297">
    <property type="term" value="P:interstrand cross-link repair"/>
    <property type="evidence" value="ECO:0007669"/>
    <property type="project" value="TreeGrafter"/>
</dbReference>
<sequence>MNELYSHPDYPLQQHIDGVRSLSSLFLNEKKLPLTEQKWFQTLNEYIALFHDIGKAHRYFQDYIRQFEAPQKLRSHALLSAFLLAQFIAQSEEIEPIWRWFAFLIVKRHHGNLDDWLEEFKQFSDEMEQQLLKQIEAINFETLNEVYQPFIPALSEKPFTKSQFQQWVHDMFTQGRKIRRSIMKWNDENESLAPYIQLLFMFSLLLDADKSEAGIMQKETWSFSDRLDLPVQMIQVYKEKQQWENNSMNELREQAFREVVNYEIDLSNHFYSLQLPTGMGKTLTSFQFALNLRKEIEKKKGVCSRIIYSLPFLSIIDQTSAVLTNIFQANGLSVDHRLFLAHHHLAEMSYSVEREEEQYNVEYDVAKLLIEGWNSEIVLTTFVQLFHTIFSNQNKALRKFHRLANSIIIIDEIQAIPHRYWLVVKEMFEVLAKELNCYFLFSSATTPAIFDQNKVIQLVNPNDYFQALSRVELFPHVEENLTIESFVDRLELDTEKSYLFIVNTIDCAKKLYEQLAEVVNKEEMTFLSTHIPPKERLRRIDEIKKGTYRFVVSTQLVEAGVDIDFDVVYRDLAPLDSIHQAAGRCNRHGQRRGEVHVISLTDGKRRYASYIYDLVRIDLTQSMLKNYEIVEEKEFFHLIEHYFQHLTSKMSNRESKQLLKGIKTLYFDGEATNERIPVSQFRLIESGEDKFDVFIELNEEAAELFRCFEDIIRIKNPLERQKAFASIKASFYQYMISIPRKVDHKPPIVHGIGYVNMDSLSDFYDETLGYKTKSQGLIW</sequence>
<dbReference type="InterPro" id="IPR027417">
    <property type="entry name" value="P-loop_NTPase"/>
</dbReference>
<proteinExistence type="inferred from homology"/>
<dbReference type="GO" id="GO:0051607">
    <property type="term" value="P:defense response to virus"/>
    <property type="evidence" value="ECO:0007669"/>
    <property type="project" value="UniProtKB-KW"/>
</dbReference>
<dbReference type="SMART" id="SM00490">
    <property type="entry name" value="HELICc"/>
    <property type="match status" value="1"/>
</dbReference>
<feature type="domain" description="Helicase C-terminal" evidence="10">
    <location>
        <begin position="482"/>
        <end position="631"/>
    </location>
</feature>
<feature type="domain" description="HD Cas3-type" evidence="11">
    <location>
        <begin position="5"/>
        <end position="211"/>
    </location>
</feature>
<dbReference type="PROSITE" id="PS51643">
    <property type="entry name" value="HD_CAS3"/>
    <property type="match status" value="1"/>
</dbReference>
<name>A0A327YH26_9BACL</name>
<keyword evidence="9" id="KW-0051">Antiviral defense</keyword>
<reference evidence="12 13" key="1">
    <citation type="submission" date="2018-06" db="EMBL/GenBank/DDBJ databases">
        <title>Genomic Encyclopedia of Type Strains, Phase III (KMG-III): the genomes of soil and plant-associated and newly described type strains.</title>
        <authorList>
            <person name="Whitman W."/>
        </authorList>
    </citation>
    <scope>NUCLEOTIDE SEQUENCE [LARGE SCALE GENOMIC DNA]</scope>
    <source>
        <strain evidence="12 13">CGMCC 1.8979</strain>
    </source>
</reference>
<dbReference type="NCBIfam" id="TIGR01596">
    <property type="entry name" value="cas3_HD"/>
    <property type="match status" value="1"/>
</dbReference>
<dbReference type="Gene3D" id="3.40.50.300">
    <property type="entry name" value="P-loop containing nucleotide triphosphate hydrolases"/>
    <property type="match status" value="2"/>
</dbReference>
<dbReference type="CDD" id="cd09641">
    <property type="entry name" value="Cas3''_I"/>
    <property type="match status" value="1"/>
</dbReference>
<dbReference type="GO" id="GO:0006289">
    <property type="term" value="P:nucleotide-excision repair"/>
    <property type="evidence" value="ECO:0007669"/>
    <property type="project" value="TreeGrafter"/>
</dbReference>
<evidence type="ECO:0000256" key="3">
    <source>
        <dbReference type="ARBA" id="ARBA00022722"/>
    </source>
</evidence>
<keyword evidence="6" id="KW-0378">Hydrolase</keyword>
<dbReference type="Pfam" id="PF18019">
    <property type="entry name" value="Cas3_HD"/>
    <property type="match status" value="1"/>
</dbReference>
<dbReference type="SMART" id="SM00487">
    <property type="entry name" value="DEXDc"/>
    <property type="match status" value="1"/>
</dbReference>
<dbReference type="RefSeq" id="WP_111645257.1">
    <property type="nucleotide sequence ID" value="NZ_QLMH01000007.1"/>
</dbReference>
<comment type="similarity">
    <text evidence="1">In the N-terminal section; belongs to the CRISPR-associated nuclease Cas3-HD family.</text>
</comment>
<keyword evidence="5" id="KW-0547">Nucleotide-binding</keyword>
<dbReference type="GO" id="GO:0005524">
    <property type="term" value="F:ATP binding"/>
    <property type="evidence" value="ECO:0007669"/>
    <property type="project" value="UniProtKB-KW"/>
</dbReference>
<dbReference type="InterPro" id="IPR038257">
    <property type="entry name" value="CRISPR-assoc_Cas3_HD_sf"/>
</dbReference>
<evidence type="ECO:0000256" key="6">
    <source>
        <dbReference type="ARBA" id="ARBA00022801"/>
    </source>
</evidence>
<keyword evidence="7" id="KW-0347">Helicase</keyword>
<dbReference type="OrthoDB" id="9810236at2"/>
<dbReference type="InterPro" id="IPR001650">
    <property type="entry name" value="Helicase_C-like"/>
</dbReference>
<dbReference type="SUPFAM" id="SSF52540">
    <property type="entry name" value="P-loop containing nucleoside triphosphate hydrolases"/>
    <property type="match status" value="1"/>
</dbReference>
<dbReference type="InterPro" id="IPR006483">
    <property type="entry name" value="CRISPR-assoc_Cas3_HD"/>
</dbReference>
<keyword evidence="4" id="KW-0479">Metal-binding</keyword>
<dbReference type="GO" id="GO:0043138">
    <property type="term" value="F:3'-5' DNA helicase activity"/>
    <property type="evidence" value="ECO:0007669"/>
    <property type="project" value="TreeGrafter"/>
</dbReference>
<evidence type="ECO:0000256" key="9">
    <source>
        <dbReference type="ARBA" id="ARBA00023118"/>
    </source>
</evidence>
<evidence type="ECO:0000259" key="11">
    <source>
        <dbReference type="PROSITE" id="PS51643"/>
    </source>
</evidence>
<keyword evidence="13" id="KW-1185">Reference proteome</keyword>
<dbReference type="GO" id="GO:0003676">
    <property type="term" value="F:nucleic acid binding"/>
    <property type="evidence" value="ECO:0007669"/>
    <property type="project" value="InterPro"/>
</dbReference>
<keyword evidence="3" id="KW-0540">Nuclease</keyword>
<dbReference type="Pfam" id="PF04851">
    <property type="entry name" value="ResIII"/>
    <property type="match status" value="1"/>
</dbReference>
<dbReference type="InterPro" id="IPR006474">
    <property type="entry name" value="Helicase_Cas3_CRISPR-ass_core"/>
</dbReference>
<organism evidence="12 13">
    <name type="scientific">Paranoxybacillus vitaminiphilus</name>
    <dbReference type="NCBI Taxonomy" id="581036"/>
    <lineage>
        <taxon>Bacteria</taxon>
        <taxon>Bacillati</taxon>
        <taxon>Bacillota</taxon>
        <taxon>Bacilli</taxon>
        <taxon>Bacillales</taxon>
        <taxon>Anoxybacillaceae</taxon>
        <taxon>Paranoxybacillus</taxon>
    </lineage>
</organism>
<comment type="caution">
    <text evidence="12">The sequence shown here is derived from an EMBL/GenBank/DDBJ whole genome shotgun (WGS) entry which is preliminary data.</text>
</comment>
<accession>A0A327YH26</accession>
<evidence type="ECO:0000256" key="5">
    <source>
        <dbReference type="ARBA" id="ARBA00022741"/>
    </source>
</evidence>
<comment type="similarity">
    <text evidence="2">In the central section; belongs to the CRISPR-associated helicase Cas3 family.</text>
</comment>